<sequence length="89" mass="10114">MATLINETSDVTRLWKKGYDVHFATETDRANAAFIEVAVDRMELWIRGVTPEPFGLQPTIVDRAAGGGWRLRTSRPYRKTDAEISFKTL</sequence>
<proteinExistence type="predicted"/>
<reference evidence="1 2" key="1">
    <citation type="submission" date="2016-07" db="EMBL/GenBank/DDBJ databases">
        <title>Complete genome sequence of Bradyrhizobium icense LMTR 13T, a potential inoculant strain isolated from lima bean (Phaseolus lunatus) in Peru.</title>
        <authorList>
            <person name="Ormeno-Orrillo E."/>
            <person name="Duran D."/>
            <person name="Rogel M.A."/>
            <person name="Rey L."/>
            <person name="Imperial J."/>
            <person name="Ruiz-Argueso T."/>
            <person name="Martinez-Romero E."/>
        </authorList>
    </citation>
    <scope>NUCLEOTIDE SEQUENCE [LARGE SCALE GENOMIC DNA]</scope>
    <source>
        <strain evidence="1 2">LMTR 13</strain>
    </source>
</reference>
<gene>
    <name evidence="1" type="ORF">LMTR13_08180</name>
</gene>
<keyword evidence="2" id="KW-1185">Reference proteome</keyword>
<evidence type="ECO:0000313" key="1">
    <source>
        <dbReference type="EMBL" id="ANW00161.1"/>
    </source>
</evidence>
<dbReference type="EMBL" id="CP016428">
    <property type="protein sequence ID" value="ANW00161.1"/>
    <property type="molecule type" value="Genomic_DNA"/>
</dbReference>
<protein>
    <submittedName>
        <fullName evidence="1">Uncharacterized protein</fullName>
    </submittedName>
</protein>
<name>A0A1B1UBQ7_9BRAD</name>
<accession>A0A1B1UBQ7</accession>
<organism evidence="1 2">
    <name type="scientific">Bradyrhizobium icense</name>
    <dbReference type="NCBI Taxonomy" id="1274631"/>
    <lineage>
        <taxon>Bacteria</taxon>
        <taxon>Pseudomonadati</taxon>
        <taxon>Pseudomonadota</taxon>
        <taxon>Alphaproteobacteria</taxon>
        <taxon>Hyphomicrobiales</taxon>
        <taxon>Nitrobacteraceae</taxon>
        <taxon>Bradyrhizobium</taxon>
    </lineage>
</organism>
<dbReference type="KEGG" id="bic:LMTR13_08180"/>
<dbReference type="AlphaFoldDB" id="A0A1B1UBQ7"/>
<dbReference type="Proteomes" id="UP000092839">
    <property type="component" value="Chromosome"/>
</dbReference>
<evidence type="ECO:0000313" key="2">
    <source>
        <dbReference type="Proteomes" id="UP000092839"/>
    </source>
</evidence>